<reference evidence="5 6" key="1">
    <citation type="submission" date="2019-11" db="EMBL/GenBank/DDBJ databases">
        <authorList>
            <person name="Holert J."/>
        </authorList>
    </citation>
    <scope>NUCLEOTIDE SEQUENCE [LARGE SCALE GENOMIC DNA]</scope>
    <source>
        <strain evidence="5">BC8_1</strain>
    </source>
</reference>
<dbReference type="Proteomes" id="UP000430146">
    <property type="component" value="Unassembled WGS sequence"/>
</dbReference>
<dbReference type="GO" id="GO:0004467">
    <property type="term" value="F:long-chain fatty acid-CoA ligase activity"/>
    <property type="evidence" value="ECO:0007669"/>
    <property type="project" value="UniProtKB-EC"/>
</dbReference>
<dbReference type="Pfam" id="PF13193">
    <property type="entry name" value="AMP-binding_C"/>
    <property type="match status" value="1"/>
</dbReference>
<dbReference type="InterPro" id="IPR042099">
    <property type="entry name" value="ANL_N_sf"/>
</dbReference>
<evidence type="ECO:0000313" key="6">
    <source>
        <dbReference type="Proteomes" id="UP000430146"/>
    </source>
</evidence>
<dbReference type="InterPro" id="IPR000873">
    <property type="entry name" value="AMP-dep_synth/lig_dom"/>
</dbReference>
<feature type="domain" description="AMP-dependent synthetase/ligase" evidence="3">
    <location>
        <begin position="8"/>
        <end position="357"/>
    </location>
</feature>
<name>A0A5S9R683_MYCVN</name>
<dbReference type="RefSeq" id="WP_159233568.1">
    <property type="nucleotide sequence ID" value="NZ_CACSIP010000037.1"/>
</dbReference>
<dbReference type="PANTHER" id="PTHR43201:SF5">
    <property type="entry name" value="MEDIUM-CHAIN ACYL-COA LIGASE ACSF2, MITOCHONDRIAL"/>
    <property type="match status" value="1"/>
</dbReference>
<protein>
    <submittedName>
        <fullName evidence="5">Long-chain-fatty-acid--CoA ligase</fullName>
        <ecNumber evidence="5">6.2.1.3</ecNumber>
    </submittedName>
</protein>
<dbReference type="PROSITE" id="PS00455">
    <property type="entry name" value="AMP_BINDING"/>
    <property type="match status" value="1"/>
</dbReference>
<dbReference type="OrthoDB" id="9803968at2"/>
<dbReference type="EMBL" id="CACSIP010000037">
    <property type="protein sequence ID" value="CAA0129915.1"/>
    <property type="molecule type" value="Genomic_DNA"/>
</dbReference>
<dbReference type="Gene3D" id="3.30.300.30">
    <property type="match status" value="1"/>
</dbReference>
<gene>
    <name evidence="5" type="primary">lcfB_16</name>
    <name evidence="5" type="ORF">AELLOGFF_05603</name>
</gene>
<comment type="similarity">
    <text evidence="1">Belongs to the ATP-dependent AMP-binding enzyme family.</text>
</comment>
<evidence type="ECO:0000313" key="5">
    <source>
        <dbReference type="EMBL" id="CAA0129915.1"/>
    </source>
</evidence>
<dbReference type="SUPFAM" id="SSF56801">
    <property type="entry name" value="Acetyl-CoA synthetase-like"/>
    <property type="match status" value="1"/>
</dbReference>
<evidence type="ECO:0000259" key="3">
    <source>
        <dbReference type="Pfam" id="PF00501"/>
    </source>
</evidence>
<evidence type="ECO:0000256" key="2">
    <source>
        <dbReference type="ARBA" id="ARBA00022598"/>
    </source>
</evidence>
<organism evidence="5 6">
    <name type="scientific">Mycolicibacterium vanbaalenii</name>
    <name type="common">Mycobacterium vanbaalenii</name>
    <dbReference type="NCBI Taxonomy" id="110539"/>
    <lineage>
        <taxon>Bacteria</taxon>
        <taxon>Bacillati</taxon>
        <taxon>Actinomycetota</taxon>
        <taxon>Actinomycetes</taxon>
        <taxon>Mycobacteriales</taxon>
        <taxon>Mycobacteriaceae</taxon>
        <taxon>Mycolicibacterium</taxon>
    </lineage>
</organism>
<dbReference type="InterPro" id="IPR045851">
    <property type="entry name" value="AMP-bd_C_sf"/>
</dbReference>
<keyword evidence="2 5" id="KW-0436">Ligase</keyword>
<dbReference type="InterPro" id="IPR020845">
    <property type="entry name" value="AMP-binding_CS"/>
</dbReference>
<dbReference type="AlphaFoldDB" id="A0A5S9R683"/>
<feature type="domain" description="AMP-binding enzyme C-terminal" evidence="4">
    <location>
        <begin position="410"/>
        <end position="485"/>
    </location>
</feature>
<dbReference type="GO" id="GO:0031956">
    <property type="term" value="F:medium-chain fatty acid-CoA ligase activity"/>
    <property type="evidence" value="ECO:0007669"/>
    <property type="project" value="TreeGrafter"/>
</dbReference>
<dbReference type="PANTHER" id="PTHR43201">
    <property type="entry name" value="ACYL-COA SYNTHETASE"/>
    <property type="match status" value="1"/>
</dbReference>
<sequence>MTFAAQIARERRTEIAVRDRTRSLSWAEADDHLRRTTRALQKADLGERKRVAVLAGNSVDTLLAYVACTLAGASAVAVNSHLTASETAYILRDSGAALVFCDTATAHVAAEAAELSSIDAVICWGEGSVPGRVTRWSDWADDLTEPRTDVTPRRTVVYTSGTTGRPKGVELPLTSWVGGEDIAAHLAGLARNRMVDYGRHLIVGPMYHSGPLSGTRLFAAGVPVTVVKKFDVDEILAAIERDRIGSTIMVPTHFQRLLAAPEEHRSATDTSSLRYVLQVGAKCPVAVKQAMIDWLGPIVWESYGASEVGTTCIISAEEWLQRPGSVGRAVAPFAAYIRGDDGLPLPPNTEGPLWFRDTTGHGVNYLSGAGSGSDFTLGEIGRMDEDGYVWITDRLSDMVVSGGVNIYPAEVEQALLRHPDIADIACVGVPHDEMGEQLVALVVPAADRQPSYADLVDFARTLLAGYKLPRLIYLIQSLPHTAVGKVDKRELRRLLAISAAELSPLTKKVGATR</sequence>
<keyword evidence="6" id="KW-1185">Reference proteome</keyword>
<evidence type="ECO:0000259" key="4">
    <source>
        <dbReference type="Pfam" id="PF13193"/>
    </source>
</evidence>
<dbReference type="Pfam" id="PF00501">
    <property type="entry name" value="AMP-binding"/>
    <property type="match status" value="1"/>
</dbReference>
<dbReference type="InterPro" id="IPR025110">
    <property type="entry name" value="AMP-bd_C"/>
</dbReference>
<dbReference type="EC" id="6.2.1.3" evidence="5"/>
<accession>A0A5S9R683</accession>
<evidence type="ECO:0000256" key="1">
    <source>
        <dbReference type="ARBA" id="ARBA00006432"/>
    </source>
</evidence>
<dbReference type="Gene3D" id="3.40.50.12780">
    <property type="entry name" value="N-terminal domain of ligase-like"/>
    <property type="match status" value="1"/>
</dbReference>
<proteinExistence type="inferred from homology"/>